<protein>
    <submittedName>
        <fullName evidence="6">Uncharacterized protein</fullName>
    </submittedName>
</protein>
<evidence type="ECO:0000259" key="4">
    <source>
        <dbReference type="Pfam" id="PF13191"/>
    </source>
</evidence>
<dbReference type="AlphaFoldDB" id="T1GKS5"/>
<dbReference type="PANTHER" id="PTHR12705">
    <property type="entry name" value="ORIGIN RECOGNITION COMPLEX SUBUNIT 5"/>
    <property type="match status" value="1"/>
</dbReference>
<feature type="domain" description="Origin recognition complex subunit 5 C-terminal" evidence="5">
    <location>
        <begin position="268"/>
        <end position="306"/>
    </location>
</feature>
<dbReference type="InterPro" id="IPR027417">
    <property type="entry name" value="P-loop_NTPase"/>
</dbReference>
<dbReference type="PANTHER" id="PTHR12705:SF0">
    <property type="entry name" value="ORIGIN RECOGNITION COMPLEX SUBUNIT 5"/>
    <property type="match status" value="1"/>
</dbReference>
<dbReference type="Gene3D" id="3.40.50.300">
    <property type="entry name" value="P-loop containing nucleotide triphosphate hydrolases"/>
    <property type="match status" value="1"/>
</dbReference>
<dbReference type="Proteomes" id="UP000015102">
    <property type="component" value="Unassembled WGS sequence"/>
</dbReference>
<dbReference type="HOGENOM" id="CLU_028223_0_0_1"/>
<evidence type="ECO:0000256" key="2">
    <source>
        <dbReference type="ARBA" id="ARBA00022741"/>
    </source>
</evidence>
<reference evidence="6" key="2">
    <citation type="submission" date="2015-06" db="UniProtKB">
        <authorList>
            <consortium name="EnsemblMetazoa"/>
        </authorList>
    </citation>
    <scope>IDENTIFICATION</scope>
</reference>
<keyword evidence="7" id="KW-1185">Reference proteome</keyword>
<keyword evidence="3" id="KW-0067">ATP-binding</keyword>
<sequence>MYEELNKKFPCRSKVIEELGNLITDNEDFPPSIYFYGLTGTGKTAIVKEFVSRIPNSKSAFINCIELYSSKILFEKIVNQLRNHKLSKENDFEPYATCDTFKDFISEIKDLNDDDSYIICLDNAERLREMEHNILPCFMNLSKYVGFNICSILISQIPFEKYLTHFRGGLPDILTVHSPQYSKTEISKILVTCSDLPELRLNSTNCFKIYVKPIISGEIDVKEVSKLWRNIAAPLKSALTQVYMRMESSDESKEHQDQNQKFALNLELPYYAKYLLISAFLASHNSAKSDKRLFVKDHGKQRKRLQTALEDDESYIICLDNAERLREMEHNILPCFMNLSKYVGLNICSI</sequence>
<dbReference type="InterPro" id="IPR041664">
    <property type="entry name" value="AAA_16"/>
</dbReference>
<dbReference type="GO" id="GO:0006270">
    <property type="term" value="P:DNA replication initiation"/>
    <property type="evidence" value="ECO:0007669"/>
    <property type="project" value="TreeGrafter"/>
</dbReference>
<dbReference type="Pfam" id="PF14630">
    <property type="entry name" value="ORC5_C"/>
    <property type="match status" value="1"/>
</dbReference>
<feature type="domain" description="Orc1-like AAA ATPase" evidence="4">
    <location>
        <begin position="8"/>
        <end position="144"/>
    </location>
</feature>
<dbReference type="InterPro" id="IPR020796">
    <property type="entry name" value="ORC5"/>
</dbReference>
<evidence type="ECO:0000256" key="3">
    <source>
        <dbReference type="ARBA" id="ARBA00022840"/>
    </source>
</evidence>
<dbReference type="EMBL" id="CAQQ02018674">
    <property type="status" value="NOT_ANNOTATED_CDS"/>
    <property type="molecule type" value="Genomic_DNA"/>
</dbReference>
<proteinExistence type="inferred from homology"/>
<dbReference type="InterPro" id="IPR047088">
    <property type="entry name" value="ORC5_C"/>
</dbReference>
<dbReference type="STRING" id="36166.T1GKS5"/>
<dbReference type="OMA" id="AYICSYL"/>
<name>T1GKS5_MEGSC</name>
<dbReference type="Pfam" id="PF13191">
    <property type="entry name" value="AAA_16"/>
    <property type="match status" value="1"/>
</dbReference>
<keyword evidence="2" id="KW-0547">Nucleotide-binding</keyword>
<dbReference type="GO" id="GO:0003688">
    <property type="term" value="F:DNA replication origin binding"/>
    <property type="evidence" value="ECO:0007669"/>
    <property type="project" value="TreeGrafter"/>
</dbReference>
<accession>T1GKS5</accession>
<comment type="similarity">
    <text evidence="1">Belongs to the ORC5 family.</text>
</comment>
<organism evidence="6 7">
    <name type="scientific">Megaselia scalaris</name>
    <name type="common">Humpbacked fly</name>
    <name type="synonym">Phora scalaris</name>
    <dbReference type="NCBI Taxonomy" id="36166"/>
    <lineage>
        <taxon>Eukaryota</taxon>
        <taxon>Metazoa</taxon>
        <taxon>Ecdysozoa</taxon>
        <taxon>Arthropoda</taxon>
        <taxon>Hexapoda</taxon>
        <taxon>Insecta</taxon>
        <taxon>Pterygota</taxon>
        <taxon>Neoptera</taxon>
        <taxon>Endopterygota</taxon>
        <taxon>Diptera</taxon>
        <taxon>Brachycera</taxon>
        <taxon>Muscomorpha</taxon>
        <taxon>Platypezoidea</taxon>
        <taxon>Phoridae</taxon>
        <taxon>Megaseliini</taxon>
        <taxon>Megaselia</taxon>
    </lineage>
</organism>
<dbReference type="EMBL" id="CAQQ02018673">
    <property type="status" value="NOT_ANNOTATED_CDS"/>
    <property type="molecule type" value="Genomic_DNA"/>
</dbReference>
<evidence type="ECO:0000259" key="5">
    <source>
        <dbReference type="Pfam" id="PF14630"/>
    </source>
</evidence>
<dbReference type="EnsemblMetazoa" id="MESCA004102-RA">
    <property type="protein sequence ID" value="MESCA004102-PA"/>
    <property type="gene ID" value="MESCA004102"/>
</dbReference>
<evidence type="ECO:0000256" key="1">
    <source>
        <dbReference type="ARBA" id="ARBA00006269"/>
    </source>
</evidence>
<dbReference type="SUPFAM" id="SSF52540">
    <property type="entry name" value="P-loop containing nucleoside triphosphate hydrolases"/>
    <property type="match status" value="1"/>
</dbReference>
<dbReference type="GO" id="GO:0005664">
    <property type="term" value="C:nuclear origin of replication recognition complex"/>
    <property type="evidence" value="ECO:0007669"/>
    <property type="project" value="TreeGrafter"/>
</dbReference>
<reference evidence="7" key="1">
    <citation type="submission" date="2013-02" db="EMBL/GenBank/DDBJ databases">
        <authorList>
            <person name="Hughes D."/>
        </authorList>
    </citation>
    <scope>NUCLEOTIDE SEQUENCE</scope>
    <source>
        <strain>Durham</strain>
        <strain evidence="7">NC isolate 2 -- Noor lab</strain>
    </source>
</reference>
<dbReference type="EMBL" id="CAQQ02018675">
    <property type="status" value="NOT_ANNOTATED_CDS"/>
    <property type="molecule type" value="Genomic_DNA"/>
</dbReference>
<evidence type="ECO:0000313" key="7">
    <source>
        <dbReference type="Proteomes" id="UP000015102"/>
    </source>
</evidence>
<evidence type="ECO:0000313" key="6">
    <source>
        <dbReference type="EnsemblMetazoa" id="MESCA004102-PA"/>
    </source>
</evidence>